<protein>
    <submittedName>
        <fullName evidence="2">TorF family putative porin</fullName>
    </submittedName>
</protein>
<reference evidence="2 3" key="1">
    <citation type="journal article" date="2013" name="Int. J. Syst. Evol. Microbiol.">
        <title>Comamonas guangdongensis sp. nov., isolated from subterranean forest sediment, and emended description of the genus Comamonas.</title>
        <authorList>
            <person name="Zhang J."/>
            <person name="Wang Y."/>
            <person name="Zhou S."/>
            <person name="Wu C."/>
            <person name="He J."/>
            <person name="Li F."/>
        </authorList>
    </citation>
    <scope>NUCLEOTIDE SEQUENCE [LARGE SCALE GENOMIC DNA]</scope>
    <source>
        <strain evidence="2 3">CCTCC AB2011133</strain>
    </source>
</reference>
<dbReference type="NCBIfam" id="TIGR02001">
    <property type="entry name" value="gcw_chp"/>
    <property type="match status" value="1"/>
</dbReference>
<sequence>MCKSFPSALAVSRSLAASAAFGLAAIAAAIPALAEDGQASAAAADRPSAWPVTGSLSLLSDYRFRGISQTWRGAAVQGGIELALPQGWYLGSSLSNVSTHSYAQGQGLEQDIYGGWRAEVAPGWQLDTGLLHYRYPGARLAADNGAGKRFDTTEAYLGASHGGFSAKWSLALSPYFGLQDGTAGSAFATALAPAGSSRGSQYLDLNYQHGLGDWATLGLHGGYTYVRNYSAVSYADWRLSLARSWGGWTATLAYAGTSADARYYSAANGQGQLRSLGRSGWVLGLSAAF</sequence>
<feature type="chain" id="PRO_5045454382" evidence="1">
    <location>
        <begin position="35"/>
        <end position="289"/>
    </location>
</feature>
<keyword evidence="1" id="KW-0732">Signal</keyword>
<evidence type="ECO:0000256" key="1">
    <source>
        <dbReference type="SAM" id="SignalP"/>
    </source>
</evidence>
<dbReference type="Proteomes" id="UP001561046">
    <property type="component" value="Unassembled WGS sequence"/>
</dbReference>
<proteinExistence type="predicted"/>
<evidence type="ECO:0000313" key="2">
    <source>
        <dbReference type="EMBL" id="MEX8194507.1"/>
    </source>
</evidence>
<accession>A0ABV3ZY35</accession>
<dbReference type="Pfam" id="PF09694">
    <property type="entry name" value="Gcw_chp"/>
    <property type="match status" value="1"/>
</dbReference>
<name>A0ABV3ZY35_9BURK</name>
<feature type="signal peptide" evidence="1">
    <location>
        <begin position="1"/>
        <end position="34"/>
    </location>
</feature>
<dbReference type="RefSeq" id="WP_369339691.1">
    <property type="nucleotide sequence ID" value="NZ_JBFYGN010000022.1"/>
</dbReference>
<comment type="caution">
    <text evidence="2">The sequence shown here is derived from an EMBL/GenBank/DDBJ whole genome shotgun (WGS) entry which is preliminary data.</text>
</comment>
<organism evidence="2 3">
    <name type="scientific">Comamonas guangdongensis</name>
    <dbReference type="NCBI Taxonomy" id="510515"/>
    <lineage>
        <taxon>Bacteria</taxon>
        <taxon>Pseudomonadati</taxon>
        <taxon>Pseudomonadota</taxon>
        <taxon>Betaproteobacteria</taxon>
        <taxon>Burkholderiales</taxon>
        <taxon>Comamonadaceae</taxon>
        <taxon>Comamonas</taxon>
    </lineage>
</organism>
<keyword evidence="3" id="KW-1185">Reference proteome</keyword>
<dbReference type="InterPro" id="IPR010239">
    <property type="entry name" value="CHP02001"/>
</dbReference>
<dbReference type="EMBL" id="JBFYGN010000022">
    <property type="protein sequence ID" value="MEX8194507.1"/>
    <property type="molecule type" value="Genomic_DNA"/>
</dbReference>
<evidence type="ECO:0000313" key="3">
    <source>
        <dbReference type="Proteomes" id="UP001561046"/>
    </source>
</evidence>
<gene>
    <name evidence="2" type="ORF">AB6724_16865</name>
</gene>